<dbReference type="OrthoDB" id="581532at2"/>
<proteinExistence type="predicted"/>
<dbReference type="SUPFAM" id="SSF50800">
    <property type="entry name" value="PK beta-barrel domain-like"/>
    <property type="match status" value="1"/>
</dbReference>
<dbReference type="InterPro" id="IPR011037">
    <property type="entry name" value="Pyrv_Knase-like_insert_dom_sf"/>
</dbReference>
<dbReference type="AlphaFoldDB" id="A0A1I3DQ18"/>
<accession>A0A1I3DQ18</accession>
<evidence type="ECO:0000313" key="2">
    <source>
        <dbReference type="EMBL" id="SFH88763.1"/>
    </source>
</evidence>
<organism evidence="2 3">
    <name type="scientific">Paraburkholderia megapolitana</name>
    <dbReference type="NCBI Taxonomy" id="420953"/>
    <lineage>
        <taxon>Bacteria</taxon>
        <taxon>Pseudomonadati</taxon>
        <taxon>Pseudomonadota</taxon>
        <taxon>Betaproteobacteria</taxon>
        <taxon>Burkholderiales</taxon>
        <taxon>Burkholderiaceae</taxon>
        <taxon>Paraburkholderia</taxon>
    </lineage>
</organism>
<evidence type="ECO:0000313" key="3">
    <source>
        <dbReference type="Proteomes" id="UP000199548"/>
    </source>
</evidence>
<dbReference type="InterPro" id="IPR005303">
    <property type="entry name" value="MOCOS_middle"/>
</dbReference>
<sequence length="289" mass="31807">MPSVSALFIYPVKSCGAIALDHALLEPHGLEWDRHWMVVDGNGRFVSQREYPAMALIRPVFTPASLELSAPGAADVLRLPLEAPREAARVPVTIWRDSLEALDEGDGAARWFSEVLGVQVRLARFDREVTRLANKMWTTGTDAPTKFADGFPLLVTTEASLDELNQRLRAKGAPSIPMNRFRPNIVLNGVDAFEEDFVETLSIGADDAIVLRFVKPCARCPITTVDQLEGRPDPQWPTEPLDTMMGWRANPRVDGGLTFGQNAIVVGGAGRRVNVGTDVSWELAFPDDF</sequence>
<dbReference type="Pfam" id="PF03476">
    <property type="entry name" value="MOSC_N"/>
    <property type="match status" value="1"/>
</dbReference>
<dbReference type="EMBL" id="FOQU01000001">
    <property type="protein sequence ID" value="SFH88763.1"/>
    <property type="molecule type" value="Genomic_DNA"/>
</dbReference>
<feature type="domain" description="MOSC" evidence="1">
    <location>
        <begin position="120"/>
        <end position="282"/>
    </location>
</feature>
<dbReference type="GO" id="GO:0030170">
    <property type="term" value="F:pyridoxal phosphate binding"/>
    <property type="evidence" value="ECO:0007669"/>
    <property type="project" value="InterPro"/>
</dbReference>
<dbReference type="InterPro" id="IPR005302">
    <property type="entry name" value="MoCF_Sase_C"/>
</dbReference>
<dbReference type="PROSITE" id="PS51340">
    <property type="entry name" value="MOSC"/>
    <property type="match status" value="1"/>
</dbReference>
<dbReference type="STRING" id="420953.SAMN05192543_101457"/>
<gene>
    <name evidence="2" type="ORF">SAMN05192543_101457</name>
</gene>
<name>A0A1I3DQ18_9BURK</name>
<dbReference type="PANTHER" id="PTHR14237">
    <property type="entry name" value="MOLYBDOPTERIN COFACTOR SULFURASE MOSC"/>
    <property type="match status" value="1"/>
</dbReference>
<keyword evidence="3" id="KW-1185">Reference proteome</keyword>
<dbReference type="GO" id="GO:0030151">
    <property type="term" value="F:molybdenum ion binding"/>
    <property type="evidence" value="ECO:0007669"/>
    <property type="project" value="InterPro"/>
</dbReference>
<dbReference type="GO" id="GO:0003824">
    <property type="term" value="F:catalytic activity"/>
    <property type="evidence" value="ECO:0007669"/>
    <property type="project" value="InterPro"/>
</dbReference>
<evidence type="ECO:0000259" key="1">
    <source>
        <dbReference type="PROSITE" id="PS51340"/>
    </source>
</evidence>
<dbReference type="SUPFAM" id="SSF141673">
    <property type="entry name" value="MOSC N-terminal domain-like"/>
    <property type="match status" value="1"/>
</dbReference>
<dbReference type="Proteomes" id="UP000199548">
    <property type="component" value="Unassembled WGS sequence"/>
</dbReference>
<reference evidence="2 3" key="1">
    <citation type="submission" date="2016-10" db="EMBL/GenBank/DDBJ databases">
        <authorList>
            <person name="de Groot N.N."/>
        </authorList>
    </citation>
    <scope>NUCLEOTIDE SEQUENCE [LARGE SCALE GENOMIC DNA]</scope>
    <source>
        <strain evidence="2 3">LMG 23650</strain>
    </source>
</reference>
<dbReference type="PANTHER" id="PTHR14237:SF19">
    <property type="entry name" value="MITOCHONDRIAL AMIDOXIME REDUCING COMPONENT 1"/>
    <property type="match status" value="1"/>
</dbReference>
<protein>
    <recommendedName>
        <fullName evidence="1">MOSC domain-containing protein</fullName>
    </recommendedName>
</protein>
<dbReference type="Pfam" id="PF03473">
    <property type="entry name" value="MOSC"/>
    <property type="match status" value="1"/>
</dbReference>
<dbReference type="RefSeq" id="WP_091006865.1">
    <property type="nucleotide sequence ID" value="NZ_CP041743.1"/>
</dbReference>